<dbReference type="NCBIfam" id="TIGR01403">
    <property type="entry name" value="fliQ_rel_III"/>
    <property type="match status" value="1"/>
</dbReference>
<accession>A0A212I9F2</accession>
<keyword evidence="4 9" id="KW-0812">Transmembrane</keyword>
<dbReference type="PANTHER" id="PTHR34040:SF7">
    <property type="entry name" value="SURFACE PRESENTATION OF ANTIGENS PROTEIN SPAQ"/>
    <property type="match status" value="1"/>
</dbReference>
<dbReference type="PRINTS" id="PR00952">
    <property type="entry name" value="TYPE3IMQPROT"/>
</dbReference>
<keyword evidence="7 9" id="KW-0472">Membrane</keyword>
<organism evidence="10">
    <name type="scientific">uncultured Citrobacter sp</name>
    <dbReference type="NCBI Taxonomy" id="200446"/>
    <lineage>
        <taxon>Bacteria</taxon>
        <taxon>Pseudomonadati</taxon>
        <taxon>Pseudomonadota</taxon>
        <taxon>Gammaproteobacteria</taxon>
        <taxon>Enterobacterales</taxon>
        <taxon>Enterobacteriaceae</taxon>
        <taxon>Citrobacter</taxon>
        <taxon>environmental samples</taxon>
    </lineage>
</organism>
<dbReference type="RefSeq" id="WP_003844086.1">
    <property type="nucleotide sequence ID" value="NZ_LT598669.1"/>
</dbReference>
<proteinExistence type="inferred from homology"/>
<comment type="similarity">
    <text evidence="2">Belongs to the FliQ/MopD/SpaQ family.</text>
</comment>
<dbReference type="Pfam" id="PF01313">
    <property type="entry name" value="Bac_export_3"/>
    <property type="match status" value="1"/>
</dbReference>
<dbReference type="AlphaFoldDB" id="A0A212I9F2"/>
<evidence type="ECO:0000256" key="7">
    <source>
        <dbReference type="ARBA" id="ARBA00023136"/>
    </source>
</evidence>
<dbReference type="PANTHER" id="PTHR34040">
    <property type="entry name" value="FLAGELLAR BIOSYNTHETIC PROTEIN FLIQ"/>
    <property type="match status" value="1"/>
</dbReference>
<evidence type="ECO:0000256" key="9">
    <source>
        <dbReference type="SAM" id="Phobius"/>
    </source>
</evidence>
<keyword evidence="6" id="KW-0843">Virulence</keyword>
<dbReference type="PIRSF" id="PIRSF004669">
    <property type="entry name" value="FliQ"/>
    <property type="match status" value="1"/>
</dbReference>
<evidence type="ECO:0000256" key="2">
    <source>
        <dbReference type="ARBA" id="ARBA00006156"/>
    </source>
</evidence>
<evidence type="ECO:0000256" key="5">
    <source>
        <dbReference type="ARBA" id="ARBA00022989"/>
    </source>
</evidence>
<keyword evidence="5 9" id="KW-1133">Transmembrane helix</keyword>
<dbReference type="EMBL" id="FLUA01000027">
    <property type="protein sequence ID" value="SBV63423.1"/>
    <property type="molecule type" value="Genomic_DNA"/>
</dbReference>
<dbReference type="InterPro" id="IPR006306">
    <property type="entry name" value="T3SS_HrpO"/>
</dbReference>
<name>A0A212I9F2_9ENTR</name>
<comment type="subcellular location">
    <subcellularLocation>
        <location evidence="1">Cell membrane</location>
        <topology evidence="1">Multi-pass membrane protein</topology>
    </subcellularLocation>
</comment>
<evidence type="ECO:0000313" key="10">
    <source>
        <dbReference type="EMBL" id="SBV63423.1"/>
    </source>
</evidence>
<protein>
    <recommendedName>
        <fullName evidence="8">Surface presentation of antigens protein SpaQ</fullName>
    </recommendedName>
</protein>
<keyword evidence="3" id="KW-1003">Cell membrane</keyword>
<dbReference type="GO" id="GO:0005886">
    <property type="term" value="C:plasma membrane"/>
    <property type="evidence" value="ECO:0007669"/>
    <property type="project" value="UniProtKB-SubCell"/>
</dbReference>
<reference evidence="10" key="1">
    <citation type="submission" date="2016-04" db="EMBL/GenBank/DDBJ databases">
        <authorList>
            <person name="Evans L.H."/>
            <person name="Alamgir A."/>
            <person name="Owens N."/>
            <person name="Weber N.D."/>
            <person name="Virtaneva K."/>
            <person name="Barbian K."/>
            <person name="Babar A."/>
            <person name="Rosenke K."/>
        </authorList>
    </citation>
    <scope>NUCLEOTIDE SEQUENCE</scope>
    <source>
        <strain evidence="10">86-2</strain>
        <strain evidence="11">92-3</strain>
    </source>
</reference>
<evidence type="ECO:0000256" key="4">
    <source>
        <dbReference type="ARBA" id="ARBA00022692"/>
    </source>
</evidence>
<evidence type="ECO:0000313" key="11">
    <source>
        <dbReference type="EMBL" id="SBV68186.1"/>
    </source>
</evidence>
<dbReference type="InterPro" id="IPR002191">
    <property type="entry name" value="Bac_export_3"/>
</dbReference>
<sequence>MDNIFYIGNKALYMVLILSSVPVIVATVVGIVVALLQAITHIQEQTLPFGIKLLAVCAALFMTAPWFVSSLKSFAAEVLVMAFQIP</sequence>
<evidence type="ECO:0000256" key="3">
    <source>
        <dbReference type="ARBA" id="ARBA00022475"/>
    </source>
</evidence>
<evidence type="ECO:0000256" key="8">
    <source>
        <dbReference type="ARBA" id="ARBA00041114"/>
    </source>
</evidence>
<dbReference type="EMBL" id="FLUB01000020">
    <property type="protein sequence ID" value="SBV68186.1"/>
    <property type="molecule type" value="Genomic_DNA"/>
</dbReference>
<feature type="transmembrane region" description="Helical" evidence="9">
    <location>
        <begin position="49"/>
        <end position="68"/>
    </location>
</feature>
<evidence type="ECO:0000256" key="1">
    <source>
        <dbReference type="ARBA" id="ARBA00004651"/>
    </source>
</evidence>
<feature type="transmembrane region" description="Helical" evidence="9">
    <location>
        <begin position="12"/>
        <end position="37"/>
    </location>
</feature>
<dbReference type="GO" id="GO:0009306">
    <property type="term" value="P:protein secretion"/>
    <property type="evidence" value="ECO:0007669"/>
    <property type="project" value="InterPro"/>
</dbReference>
<evidence type="ECO:0000256" key="6">
    <source>
        <dbReference type="ARBA" id="ARBA00023026"/>
    </source>
</evidence>
<gene>
    <name evidence="10" type="primary">spaQ</name>
    <name evidence="10" type="ORF">KL86CIT2_30060</name>
    <name evidence="11" type="ORF">KM92CIT3_80757</name>
</gene>